<proteinExistence type="predicted"/>
<keyword evidence="4" id="KW-0812">Transmembrane</keyword>
<sequence length="418" mass="46059">MIELSTRGEIMDTRSVYITVTLVILANGGVLTAVLGDLPSSLRPAARIWQVATLLVAIGCVIFAIEDMLPYNLATSFANAVLLFALCLYHASIRKFHELQVYTNAFIVPAVGTIPYSYYLFIVPDIGARIFLVALLWGFITCASAIILIKNVRNPEYRSRGAFSLTAIYVVVTIANLTRTLIYLFDGNRGLNTVADNEHWMNAVTPMFLCIMPVIGTTSFLLMCSDQVKKLWEDAASRDHLTGLPNRRSLISYSLAFLENDKANNSRRAVAMLDIDDFKIINDTYGHQSGDHVLQEIAMRIEEILQPEDFVARSGGEEFVVIFGEKGSMSPEISAERIRQIIGSRSFQIGTTAISVTVSIGVVLHIDNATFSETLTRADKALYAAKNKGRNQVIFAEGVPSEPRSAELPSHLPANDSN</sequence>
<protein>
    <recommendedName>
        <fullName evidence="1">diguanylate cyclase</fullName>
        <ecNumber evidence="1">2.7.7.65</ecNumber>
    </recommendedName>
</protein>
<dbReference type="CDD" id="cd01949">
    <property type="entry name" value="GGDEF"/>
    <property type="match status" value="1"/>
</dbReference>
<gene>
    <name evidence="6" type="ORF">F9K94_21455</name>
</gene>
<name>A0A7V7VQT8_9HYPH</name>
<keyword evidence="4" id="KW-0472">Membrane</keyword>
<feature type="region of interest" description="Disordered" evidence="3">
    <location>
        <begin position="398"/>
        <end position="418"/>
    </location>
</feature>
<feature type="transmembrane region" description="Helical" evidence="4">
    <location>
        <begin position="71"/>
        <end position="89"/>
    </location>
</feature>
<evidence type="ECO:0000256" key="1">
    <source>
        <dbReference type="ARBA" id="ARBA00012528"/>
    </source>
</evidence>
<feature type="transmembrane region" description="Helical" evidence="4">
    <location>
        <begin position="205"/>
        <end position="224"/>
    </location>
</feature>
<dbReference type="AlphaFoldDB" id="A0A7V7VQT8"/>
<dbReference type="EC" id="2.7.7.65" evidence="1"/>
<dbReference type="Gene3D" id="3.30.70.270">
    <property type="match status" value="1"/>
</dbReference>
<dbReference type="GO" id="GO:0052621">
    <property type="term" value="F:diguanylate cyclase activity"/>
    <property type="evidence" value="ECO:0007669"/>
    <property type="project" value="UniProtKB-EC"/>
</dbReference>
<reference evidence="6 7" key="1">
    <citation type="submission" date="2019-09" db="EMBL/GenBank/DDBJ databases">
        <title>Taxonomic organization of the family Brucellaceae based on a phylogenomic approach.</title>
        <authorList>
            <person name="Leclercq S."/>
            <person name="Cloeckaert A."/>
            <person name="Zygmunt M.S."/>
        </authorList>
    </citation>
    <scope>NUCLEOTIDE SEQUENCE [LARGE SCALE GENOMIC DNA]</scope>
    <source>
        <strain evidence="6 7">TA93</strain>
    </source>
</reference>
<feature type="transmembrane region" description="Helical" evidence="4">
    <location>
        <begin position="128"/>
        <end position="149"/>
    </location>
</feature>
<dbReference type="PANTHER" id="PTHR45138">
    <property type="entry name" value="REGULATORY COMPONENTS OF SENSORY TRANSDUCTION SYSTEM"/>
    <property type="match status" value="1"/>
</dbReference>
<dbReference type="Pfam" id="PF00990">
    <property type="entry name" value="GGDEF"/>
    <property type="match status" value="1"/>
</dbReference>
<keyword evidence="4" id="KW-1133">Transmembrane helix</keyword>
<dbReference type="SMART" id="SM00267">
    <property type="entry name" value="GGDEF"/>
    <property type="match status" value="1"/>
</dbReference>
<comment type="catalytic activity">
    <reaction evidence="2">
        <text>2 GTP = 3',3'-c-di-GMP + 2 diphosphate</text>
        <dbReference type="Rhea" id="RHEA:24898"/>
        <dbReference type="ChEBI" id="CHEBI:33019"/>
        <dbReference type="ChEBI" id="CHEBI:37565"/>
        <dbReference type="ChEBI" id="CHEBI:58805"/>
        <dbReference type="EC" id="2.7.7.65"/>
    </reaction>
</comment>
<dbReference type="PROSITE" id="PS50887">
    <property type="entry name" value="GGDEF"/>
    <property type="match status" value="1"/>
</dbReference>
<dbReference type="InterPro" id="IPR043128">
    <property type="entry name" value="Rev_trsase/Diguanyl_cyclase"/>
</dbReference>
<feature type="transmembrane region" description="Helical" evidence="4">
    <location>
        <begin position="48"/>
        <end position="65"/>
    </location>
</feature>
<dbReference type="EMBL" id="WBVY01000007">
    <property type="protein sequence ID" value="KAB2655126.1"/>
    <property type="molecule type" value="Genomic_DNA"/>
</dbReference>
<evidence type="ECO:0000313" key="7">
    <source>
        <dbReference type="Proteomes" id="UP000460650"/>
    </source>
</evidence>
<dbReference type="NCBIfam" id="TIGR00254">
    <property type="entry name" value="GGDEF"/>
    <property type="match status" value="1"/>
</dbReference>
<evidence type="ECO:0000313" key="6">
    <source>
        <dbReference type="EMBL" id="KAB2655126.1"/>
    </source>
</evidence>
<dbReference type="SUPFAM" id="SSF55073">
    <property type="entry name" value="Nucleotide cyclase"/>
    <property type="match status" value="1"/>
</dbReference>
<dbReference type="InterPro" id="IPR029787">
    <property type="entry name" value="Nucleotide_cyclase"/>
</dbReference>
<accession>A0A7V7VQT8</accession>
<dbReference type="GO" id="GO:0005886">
    <property type="term" value="C:plasma membrane"/>
    <property type="evidence" value="ECO:0007669"/>
    <property type="project" value="TreeGrafter"/>
</dbReference>
<evidence type="ECO:0000256" key="2">
    <source>
        <dbReference type="ARBA" id="ARBA00034247"/>
    </source>
</evidence>
<dbReference type="GO" id="GO:0043709">
    <property type="term" value="P:cell adhesion involved in single-species biofilm formation"/>
    <property type="evidence" value="ECO:0007669"/>
    <property type="project" value="TreeGrafter"/>
</dbReference>
<dbReference type="FunFam" id="3.30.70.270:FF:000001">
    <property type="entry name" value="Diguanylate cyclase domain protein"/>
    <property type="match status" value="1"/>
</dbReference>
<evidence type="ECO:0000256" key="3">
    <source>
        <dbReference type="SAM" id="MobiDB-lite"/>
    </source>
</evidence>
<dbReference type="InterPro" id="IPR050469">
    <property type="entry name" value="Diguanylate_Cyclase"/>
</dbReference>
<dbReference type="InterPro" id="IPR000160">
    <property type="entry name" value="GGDEF_dom"/>
</dbReference>
<evidence type="ECO:0000259" key="5">
    <source>
        <dbReference type="PROSITE" id="PS50887"/>
    </source>
</evidence>
<feature type="transmembrane region" description="Helical" evidence="4">
    <location>
        <begin position="161"/>
        <end position="185"/>
    </location>
</feature>
<comment type="caution">
    <text evidence="6">The sequence shown here is derived from an EMBL/GenBank/DDBJ whole genome shotgun (WGS) entry which is preliminary data.</text>
</comment>
<organism evidence="6 7">
    <name type="scientific">Brucella tritici</name>
    <dbReference type="NCBI Taxonomy" id="94626"/>
    <lineage>
        <taxon>Bacteria</taxon>
        <taxon>Pseudomonadati</taxon>
        <taxon>Pseudomonadota</taxon>
        <taxon>Alphaproteobacteria</taxon>
        <taxon>Hyphomicrobiales</taxon>
        <taxon>Brucellaceae</taxon>
        <taxon>Brucella/Ochrobactrum group</taxon>
        <taxon>Brucella</taxon>
    </lineage>
</organism>
<feature type="transmembrane region" description="Helical" evidence="4">
    <location>
        <begin position="16"/>
        <end position="36"/>
    </location>
</feature>
<evidence type="ECO:0000256" key="4">
    <source>
        <dbReference type="SAM" id="Phobius"/>
    </source>
</evidence>
<dbReference type="GO" id="GO:1902201">
    <property type="term" value="P:negative regulation of bacterial-type flagellum-dependent cell motility"/>
    <property type="evidence" value="ECO:0007669"/>
    <property type="project" value="TreeGrafter"/>
</dbReference>
<feature type="domain" description="GGDEF" evidence="5">
    <location>
        <begin position="266"/>
        <end position="398"/>
    </location>
</feature>
<dbReference type="PANTHER" id="PTHR45138:SF9">
    <property type="entry name" value="DIGUANYLATE CYCLASE DGCM-RELATED"/>
    <property type="match status" value="1"/>
</dbReference>
<dbReference type="Proteomes" id="UP000460650">
    <property type="component" value="Unassembled WGS sequence"/>
</dbReference>